<name>A0A1F6N3Y7_9BACT</name>
<keyword evidence="4 7" id="KW-0812">Transmembrane</keyword>
<feature type="transmembrane region" description="Helical" evidence="7">
    <location>
        <begin position="366"/>
        <end position="385"/>
    </location>
</feature>
<organism evidence="8 9">
    <name type="scientific">Candidatus Magasanikbacteria bacterium RIFCSPLOWO2_01_FULL_40_15</name>
    <dbReference type="NCBI Taxonomy" id="1798686"/>
    <lineage>
        <taxon>Bacteria</taxon>
        <taxon>Candidatus Magasanikiibacteriota</taxon>
    </lineage>
</organism>
<dbReference type="GO" id="GO:0005886">
    <property type="term" value="C:plasma membrane"/>
    <property type="evidence" value="ECO:0007669"/>
    <property type="project" value="UniProtKB-SubCell"/>
</dbReference>
<accession>A0A1F6N3Y7</accession>
<feature type="transmembrane region" description="Helical" evidence="7">
    <location>
        <begin position="48"/>
        <end position="69"/>
    </location>
</feature>
<comment type="subcellular location">
    <subcellularLocation>
        <location evidence="1">Cell membrane</location>
        <topology evidence="1">Multi-pass membrane protein</topology>
    </subcellularLocation>
</comment>
<evidence type="ECO:0000256" key="6">
    <source>
        <dbReference type="ARBA" id="ARBA00023136"/>
    </source>
</evidence>
<evidence type="ECO:0000256" key="7">
    <source>
        <dbReference type="SAM" id="Phobius"/>
    </source>
</evidence>
<comment type="similarity">
    <text evidence="2">Belongs to the polysaccharide synthase family.</text>
</comment>
<sequence>MSNSPATTGLHSKTIKGAQWLLVDNILQKVLNIVTFLVLAHKLLPADYGVMAVLFMVTGFFDMVTTPGFEKALLQRPREETIRYLDTAWTFHLIKSFFISFFIFLAAPLIVDFFHIESFVKIIQVGAWLIFIGSLGNSQQLYFFKDFQYHKIFYRDIGSQISYMAVAFFWIVFVEASVWALLMGHMARYATGVILTYVLSSERSHFSFEFKKLRDLFNYSKWVMGQNVVGYVLGILDTIYIGRLLDSARLGLYTKARDLSFSVVAPFFNILNKIGLTVYAEIQDKNAKLQEGFLRSLDIMLGITIPVFFLLLAEGGMIVNVLLGSRWLGIVVPLKILAGATIFSSLVTITKPIFDGIGRPDINFKLNIIQLLASLLFIFVGIKYFGLNGVAWAMAAIWFLLSAVCILTLKSILKLGAVMMWPTIATLGGALFTTLGIAVPMYLLRMRYEHNPLLVIGWLVGLAIVYFFSIKIIGQRFSRGPWQTWLSLWHEVKRSTINVSV</sequence>
<dbReference type="AlphaFoldDB" id="A0A1F6N3Y7"/>
<evidence type="ECO:0000313" key="8">
    <source>
        <dbReference type="EMBL" id="OGH78458.1"/>
    </source>
</evidence>
<dbReference type="InterPro" id="IPR050833">
    <property type="entry name" value="Poly_Biosynth_Transport"/>
</dbReference>
<keyword evidence="5 7" id="KW-1133">Transmembrane helix</keyword>
<evidence type="ECO:0000313" key="9">
    <source>
        <dbReference type="Proteomes" id="UP000177040"/>
    </source>
</evidence>
<feature type="transmembrane region" description="Helical" evidence="7">
    <location>
        <begin position="391"/>
        <end position="409"/>
    </location>
</feature>
<feature type="transmembrane region" description="Helical" evidence="7">
    <location>
        <begin position="332"/>
        <end position="354"/>
    </location>
</feature>
<feature type="transmembrane region" description="Helical" evidence="7">
    <location>
        <begin position="421"/>
        <end position="443"/>
    </location>
</feature>
<dbReference type="Pfam" id="PF13440">
    <property type="entry name" value="Polysacc_synt_3"/>
    <property type="match status" value="1"/>
</dbReference>
<feature type="transmembrane region" description="Helical" evidence="7">
    <location>
        <begin position="261"/>
        <end position="280"/>
    </location>
</feature>
<keyword evidence="3" id="KW-1003">Cell membrane</keyword>
<feature type="transmembrane region" description="Helical" evidence="7">
    <location>
        <begin position="292"/>
        <end position="312"/>
    </location>
</feature>
<gene>
    <name evidence="8" type="ORF">A2983_02995</name>
</gene>
<dbReference type="EMBL" id="MFQH01000009">
    <property type="protein sequence ID" value="OGH78458.1"/>
    <property type="molecule type" value="Genomic_DNA"/>
</dbReference>
<reference evidence="8 9" key="1">
    <citation type="journal article" date="2016" name="Nat. Commun.">
        <title>Thousands of microbial genomes shed light on interconnected biogeochemical processes in an aquifer system.</title>
        <authorList>
            <person name="Anantharaman K."/>
            <person name="Brown C.T."/>
            <person name="Hug L.A."/>
            <person name="Sharon I."/>
            <person name="Castelle C.J."/>
            <person name="Probst A.J."/>
            <person name="Thomas B.C."/>
            <person name="Singh A."/>
            <person name="Wilkins M.J."/>
            <person name="Karaoz U."/>
            <person name="Brodie E.L."/>
            <person name="Williams K.H."/>
            <person name="Hubbard S.S."/>
            <person name="Banfield J.F."/>
        </authorList>
    </citation>
    <scope>NUCLEOTIDE SEQUENCE [LARGE SCALE GENOMIC DNA]</scope>
</reference>
<feature type="transmembrane region" description="Helical" evidence="7">
    <location>
        <begin position="219"/>
        <end position="241"/>
    </location>
</feature>
<comment type="caution">
    <text evidence="8">The sequence shown here is derived from an EMBL/GenBank/DDBJ whole genome shotgun (WGS) entry which is preliminary data.</text>
</comment>
<feature type="transmembrane region" description="Helical" evidence="7">
    <location>
        <begin position="89"/>
        <end position="110"/>
    </location>
</feature>
<protein>
    <submittedName>
        <fullName evidence="8">Uncharacterized protein</fullName>
    </submittedName>
</protein>
<dbReference type="Proteomes" id="UP000177040">
    <property type="component" value="Unassembled WGS sequence"/>
</dbReference>
<evidence type="ECO:0000256" key="3">
    <source>
        <dbReference type="ARBA" id="ARBA00022475"/>
    </source>
</evidence>
<feature type="transmembrane region" description="Helical" evidence="7">
    <location>
        <begin position="455"/>
        <end position="474"/>
    </location>
</feature>
<proteinExistence type="inferred from homology"/>
<feature type="transmembrane region" description="Helical" evidence="7">
    <location>
        <begin position="122"/>
        <end position="144"/>
    </location>
</feature>
<keyword evidence="6 7" id="KW-0472">Membrane</keyword>
<evidence type="ECO:0000256" key="5">
    <source>
        <dbReference type="ARBA" id="ARBA00022989"/>
    </source>
</evidence>
<evidence type="ECO:0000256" key="1">
    <source>
        <dbReference type="ARBA" id="ARBA00004651"/>
    </source>
</evidence>
<dbReference type="PANTHER" id="PTHR30250:SF10">
    <property type="entry name" value="LIPOPOLYSACCHARIDE BIOSYNTHESIS PROTEIN WZXC"/>
    <property type="match status" value="1"/>
</dbReference>
<evidence type="ECO:0000256" key="4">
    <source>
        <dbReference type="ARBA" id="ARBA00022692"/>
    </source>
</evidence>
<dbReference type="PANTHER" id="PTHR30250">
    <property type="entry name" value="PST FAMILY PREDICTED COLANIC ACID TRANSPORTER"/>
    <property type="match status" value="1"/>
</dbReference>
<evidence type="ECO:0000256" key="2">
    <source>
        <dbReference type="ARBA" id="ARBA00007430"/>
    </source>
</evidence>